<dbReference type="GO" id="GO:0006952">
    <property type="term" value="P:defense response"/>
    <property type="evidence" value="ECO:0007669"/>
    <property type="project" value="UniProtKB-KW"/>
</dbReference>
<feature type="domain" description="Disease resistance N-terminal" evidence="7">
    <location>
        <begin position="12"/>
        <end position="101"/>
    </location>
</feature>
<keyword evidence="11" id="KW-1185">Reference proteome</keyword>
<dbReference type="GO" id="GO:0043531">
    <property type="term" value="F:ADP binding"/>
    <property type="evidence" value="ECO:0007669"/>
    <property type="project" value="InterPro"/>
</dbReference>
<dbReference type="EMBL" id="JAXUIC010000004">
    <property type="protein sequence ID" value="KAK4592149.1"/>
    <property type="molecule type" value="Genomic_DNA"/>
</dbReference>
<dbReference type="InterPro" id="IPR056789">
    <property type="entry name" value="LRR_R13L1-DRL21"/>
</dbReference>
<evidence type="ECO:0008006" key="12">
    <source>
        <dbReference type="Google" id="ProtNLM"/>
    </source>
</evidence>
<keyword evidence="5" id="KW-0067">ATP-binding</keyword>
<protein>
    <recommendedName>
        <fullName evidence="12">Disease resistance RPP13-like protein 1</fullName>
    </recommendedName>
</protein>
<feature type="domain" description="R13L1/DRL21-like LRR repeat region" evidence="9">
    <location>
        <begin position="693"/>
        <end position="819"/>
    </location>
</feature>
<evidence type="ECO:0000259" key="6">
    <source>
        <dbReference type="Pfam" id="PF00931"/>
    </source>
</evidence>
<dbReference type="InterPro" id="IPR027417">
    <property type="entry name" value="P-loop_NTPase"/>
</dbReference>
<dbReference type="Pfam" id="PF18052">
    <property type="entry name" value="Rx_N"/>
    <property type="match status" value="1"/>
</dbReference>
<evidence type="ECO:0000256" key="1">
    <source>
        <dbReference type="ARBA" id="ARBA00022614"/>
    </source>
</evidence>
<evidence type="ECO:0000259" key="7">
    <source>
        <dbReference type="Pfam" id="PF18052"/>
    </source>
</evidence>
<dbReference type="SUPFAM" id="SSF52540">
    <property type="entry name" value="P-loop containing nucleoside triphosphate hydrolases"/>
    <property type="match status" value="1"/>
</dbReference>
<dbReference type="SUPFAM" id="SSF52058">
    <property type="entry name" value="L domain-like"/>
    <property type="match status" value="2"/>
</dbReference>
<dbReference type="Pfam" id="PF25019">
    <property type="entry name" value="LRR_R13L1-DRL21"/>
    <property type="match status" value="1"/>
</dbReference>
<dbReference type="PRINTS" id="PR00364">
    <property type="entry name" value="DISEASERSIST"/>
</dbReference>
<dbReference type="InterPro" id="IPR041118">
    <property type="entry name" value="Rx_N"/>
</dbReference>
<dbReference type="InterPro" id="IPR032675">
    <property type="entry name" value="LRR_dom_sf"/>
</dbReference>
<gene>
    <name evidence="10" type="ORF">RGQ29_016592</name>
</gene>
<dbReference type="FunFam" id="3.40.50.300:FF:001091">
    <property type="entry name" value="Probable disease resistance protein At1g61300"/>
    <property type="match status" value="1"/>
</dbReference>
<proteinExistence type="predicted"/>
<organism evidence="10 11">
    <name type="scientific">Quercus rubra</name>
    <name type="common">Northern red oak</name>
    <name type="synonym">Quercus borealis</name>
    <dbReference type="NCBI Taxonomy" id="3512"/>
    <lineage>
        <taxon>Eukaryota</taxon>
        <taxon>Viridiplantae</taxon>
        <taxon>Streptophyta</taxon>
        <taxon>Embryophyta</taxon>
        <taxon>Tracheophyta</taxon>
        <taxon>Spermatophyta</taxon>
        <taxon>Magnoliopsida</taxon>
        <taxon>eudicotyledons</taxon>
        <taxon>Gunneridae</taxon>
        <taxon>Pentapetalae</taxon>
        <taxon>rosids</taxon>
        <taxon>fabids</taxon>
        <taxon>Fagales</taxon>
        <taxon>Fagaceae</taxon>
        <taxon>Quercus</taxon>
    </lineage>
</organism>
<feature type="domain" description="NB-ARC" evidence="6">
    <location>
        <begin position="181"/>
        <end position="348"/>
    </location>
</feature>
<accession>A0AAN7IWM2</accession>
<reference evidence="10 11" key="1">
    <citation type="journal article" date="2023" name="G3 (Bethesda)">
        <title>A haplotype-resolved chromosome-scale genome for Quercus rubra L. provides insights into the genetics of adaptive traits for red oak species.</title>
        <authorList>
            <person name="Kapoor B."/>
            <person name="Jenkins J."/>
            <person name="Schmutz J."/>
            <person name="Zhebentyayeva T."/>
            <person name="Kuelheim C."/>
            <person name="Coggeshall M."/>
            <person name="Heim C."/>
            <person name="Lasky J.R."/>
            <person name="Leites L."/>
            <person name="Islam-Faridi N."/>
            <person name="Romero-Severson J."/>
            <person name="DeLeo V.L."/>
            <person name="Lucas S.M."/>
            <person name="Lazic D."/>
            <person name="Gailing O."/>
            <person name="Carlson J."/>
            <person name="Staton M."/>
        </authorList>
    </citation>
    <scope>NUCLEOTIDE SEQUENCE [LARGE SCALE GENOMIC DNA]</scope>
    <source>
        <strain evidence="10">Pseudo-F2</strain>
    </source>
</reference>
<dbReference type="InterPro" id="IPR058922">
    <property type="entry name" value="WHD_DRP"/>
</dbReference>
<evidence type="ECO:0000256" key="2">
    <source>
        <dbReference type="ARBA" id="ARBA00022737"/>
    </source>
</evidence>
<sequence>MAAEFVGGAVFSAFLQVAFDRVASRDVVNFLKGNKRIGGLVEKLKIVLLPANAVLNDAEERQFTDSNVKQWLDELKDAVYVADDLLDEIATEALRSKSEAEIQTFTSKLRGIFSNSVSSFDKRIESELEKILDRLEYIIKQKDDLGLVASVALKDTPGLKVVQSRPLTNSFPEEYVFGRDQNKEAIFERFQSNGASDDEICVVPIVGMGGVGKTTLARFVFNDKRVEESFDLKAWVCVSENFDGDRIVKTILETISNDQNMNSPQNKLREKFVGKKIFLVLDDFWNENYCDWDELRRVFKCGAKEIKIIITTRSEKVATNVRTVKEAVSLEKLSDEECWSLFEKHAFINGKAGEFPILEDIGKQIVQKCKGLPLAAKTLGGLLRCKQDPKEWRMILKSEIWNLPKEKSSILPALRLSYHYLPSHLKACFAYCSILPKDYEFKKEELVLLWMAQDFLQQSQGNGRMEEIGEQYFDDLVSRSLFQRSSNYESYFIMHDLVNDLATFISGEFCFRMEDDDALNKITKKTRHFLYPKDQFDDSKKFEILYVAKGLRTFLGEKCLLYLWEYNDNVEKIMIDDLLEEFKTLRVLSLSSMRIRELPDSIDNLKHLRYLNILCTKIKHLPDSLCNLYCLQTLILSRHITKLPMNTSKLINLRHLDNSEAEMEEMPPHMNKLKNLRKLPVFSVGKHDDGSSIKELEELQHLSGKLSLLKLENVQCINKDTTEVILKNKQDLFELELEWKHGHGAEDSEKERILLEQLCPCTNLNSLTITNYEGTSFPKWLGDSSFSKMVSIELRNCDNCFSLPPLGQLPDLKSLKIECFGEISSVGPEFYGNTIKPFRALECLTFENMPEWQEWVIFEGEAFTCLRQLYIKRCPKLSGGLPVQLPSLTRIDIRNCPDLVSFPSGGLCAPNLSQIVILECKNLKSLPEGMHTLLPSLVRLHLYRCRELESFPEGGLPSSLESLDIYWCEKLISRRMELGLQGLHSLRSFTIVGYDNELESFPEEALLPPNLTNFAIHYLRNLKSLNGKGFQHLTSLKRLTIEGCKNLDCLLEDVLPTSLCELRISGCHLLRERYGNEKGEGRAKIAHIPNISIYPY</sequence>
<dbReference type="Pfam" id="PF23559">
    <property type="entry name" value="WHD_DRP"/>
    <property type="match status" value="1"/>
</dbReference>
<comment type="caution">
    <text evidence="10">The sequence shown here is derived from an EMBL/GenBank/DDBJ whole genome shotgun (WGS) entry which is preliminary data.</text>
</comment>
<name>A0AAN7IWM2_QUERU</name>
<dbReference type="Pfam" id="PF00931">
    <property type="entry name" value="NB-ARC"/>
    <property type="match status" value="1"/>
</dbReference>
<dbReference type="InterPro" id="IPR002182">
    <property type="entry name" value="NB-ARC"/>
</dbReference>
<feature type="domain" description="Disease resistance protein winged helix" evidence="8">
    <location>
        <begin position="434"/>
        <end position="502"/>
    </location>
</feature>
<dbReference type="Proteomes" id="UP001324115">
    <property type="component" value="Unassembled WGS sequence"/>
</dbReference>
<dbReference type="Gene3D" id="3.80.10.10">
    <property type="entry name" value="Ribonuclease Inhibitor"/>
    <property type="match status" value="4"/>
</dbReference>
<evidence type="ECO:0000259" key="9">
    <source>
        <dbReference type="Pfam" id="PF25019"/>
    </source>
</evidence>
<evidence type="ECO:0000256" key="5">
    <source>
        <dbReference type="ARBA" id="ARBA00022840"/>
    </source>
</evidence>
<dbReference type="FunFam" id="1.10.10.10:FF:000322">
    <property type="entry name" value="Probable disease resistance protein At1g63360"/>
    <property type="match status" value="1"/>
</dbReference>
<evidence type="ECO:0000256" key="4">
    <source>
        <dbReference type="ARBA" id="ARBA00022821"/>
    </source>
</evidence>
<dbReference type="InterPro" id="IPR042197">
    <property type="entry name" value="Apaf_helical"/>
</dbReference>
<keyword evidence="4" id="KW-0611">Plant defense</keyword>
<dbReference type="Gene3D" id="1.10.8.430">
    <property type="entry name" value="Helical domain of apoptotic protease-activating factors"/>
    <property type="match status" value="1"/>
</dbReference>
<dbReference type="InterPro" id="IPR036388">
    <property type="entry name" value="WH-like_DNA-bd_sf"/>
</dbReference>
<dbReference type="Gene3D" id="1.10.10.10">
    <property type="entry name" value="Winged helix-like DNA-binding domain superfamily/Winged helix DNA-binding domain"/>
    <property type="match status" value="1"/>
</dbReference>
<dbReference type="GO" id="GO:0005524">
    <property type="term" value="F:ATP binding"/>
    <property type="evidence" value="ECO:0007669"/>
    <property type="project" value="UniProtKB-KW"/>
</dbReference>
<keyword evidence="3" id="KW-0547">Nucleotide-binding</keyword>
<dbReference type="PANTHER" id="PTHR36766">
    <property type="entry name" value="PLANT BROAD-SPECTRUM MILDEW RESISTANCE PROTEIN RPW8"/>
    <property type="match status" value="1"/>
</dbReference>
<dbReference type="AlphaFoldDB" id="A0AAN7IWM2"/>
<evidence type="ECO:0000259" key="8">
    <source>
        <dbReference type="Pfam" id="PF23559"/>
    </source>
</evidence>
<evidence type="ECO:0000313" key="10">
    <source>
        <dbReference type="EMBL" id="KAK4592149.1"/>
    </source>
</evidence>
<dbReference type="GO" id="GO:0051707">
    <property type="term" value="P:response to other organism"/>
    <property type="evidence" value="ECO:0007669"/>
    <property type="project" value="UniProtKB-ARBA"/>
</dbReference>
<evidence type="ECO:0000256" key="3">
    <source>
        <dbReference type="ARBA" id="ARBA00022741"/>
    </source>
</evidence>
<keyword evidence="2" id="KW-0677">Repeat</keyword>
<evidence type="ECO:0000313" key="11">
    <source>
        <dbReference type="Proteomes" id="UP001324115"/>
    </source>
</evidence>
<keyword evidence="1" id="KW-0433">Leucine-rich repeat</keyword>
<dbReference type="Gene3D" id="1.20.5.4130">
    <property type="match status" value="1"/>
</dbReference>
<dbReference type="Gene3D" id="3.40.50.300">
    <property type="entry name" value="P-loop containing nucleotide triphosphate hydrolases"/>
    <property type="match status" value="1"/>
</dbReference>
<dbReference type="PANTHER" id="PTHR36766:SF51">
    <property type="entry name" value="DISEASE RESISTANCE RPP13-LIKE PROTEIN 1"/>
    <property type="match status" value="1"/>
</dbReference>